<reference evidence="3 4" key="1">
    <citation type="journal article" date="2015" name="Proc. Natl. Acad. Sci. U.S.A.">
        <title>The resurrection genome of Boea hygrometrica: A blueprint for survival of dehydration.</title>
        <authorList>
            <person name="Xiao L."/>
            <person name="Yang G."/>
            <person name="Zhang L."/>
            <person name="Yang X."/>
            <person name="Zhao S."/>
            <person name="Ji Z."/>
            <person name="Zhou Q."/>
            <person name="Hu M."/>
            <person name="Wang Y."/>
            <person name="Chen M."/>
            <person name="Xu Y."/>
            <person name="Jin H."/>
            <person name="Xiao X."/>
            <person name="Hu G."/>
            <person name="Bao F."/>
            <person name="Hu Y."/>
            <person name="Wan P."/>
            <person name="Li L."/>
            <person name="Deng X."/>
            <person name="Kuang T."/>
            <person name="Xiang C."/>
            <person name="Zhu J.K."/>
            <person name="Oliver M.J."/>
            <person name="He Y."/>
        </authorList>
    </citation>
    <scope>NUCLEOTIDE SEQUENCE [LARGE SCALE GENOMIC DNA]</scope>
    <source>
        <strain evidence="4">cv. XS01</strain>
    </source>
</reference>
<dbReference type="EMBL" id="KV018285">
    <property type="protein sequence ID" value="KZV17446.1"/>
    <property type="molecule type" value="Genomic_DNA"/>
</dbReference>
<dbReference type="Proteomes" id="UP000250235">
    <property type="component" value="Unassembled WGS sequence"/>
</dbReference>
<feature type="region of interest" description="Disordered" evidence="2">
    <location>
        <begin position="647"/>
        <end position="669"/>
    </location>
</feature>
<accession>A0A2Z7A7C8</accession>
<proteinExistence type="predicted"/>
<evidence type="ECO:0000313" key="3">
    <source>
        <dbReference type="EMBL" id="KZV17446.1"/>
    </source>
</evidence>
<evidence type="ECO:0000256" key="2">
    <source>
        <dbReference type="SAM" id="MobiDB-lite"/>
    </source>
</evidence>
<dbReference type="AlphaFoldDB" id="A0A2Z7A7C8"/>
<feature type="coiled-coil region" evidence="1">
    <location>
        <begin position="589"/>
        <end position="616"/>
    </location>
</feature>
<name>A0A2Z7A7C8_9LAMI</name>
<dbReference type="OrthoDB" id="2011474at2759"/>
<evidence type="ECO:0000313" key="4">
    <source>
        <dbReference type="Proteomes" id="UP000250235"/>
    </source>
</evidence>
<evidence type="ECO:0008006" key="5">
    <source>
        <dbReference type="Google" id="ProtNLM"/>
    </source>
</evidence>
<feature type="region of interest" description="Disordered" evidence="2">
    <location>
        <begin position="336"/>
        <end position="386"/>
    </location>
</feature>
<sequence>MASSLISSSSHHIDFDSVFGIDDAGMVQMFESLIATGLKEFLGCPAVFSEAALTKFFANSSVRDGVVVSTIKGKAVEISEEVFATTFELPTEGLTDISEVPKNLVFDARSLFSVSQEQVSISCFKKEMNIQYHLLSDILAKNIYVKAESFDVVTHDRFLLMPAITFDVKVNWSRLLFDVLKDMVTSGSRQAKGYAIQICVLLKNIPGLELGESRAFPLPRVLNEKTVHRYVTINEKVGAEEVTDAPRVKKTPAKKAVSQKQPVVDAAVAPVVKKKRTTKGKPVAMETVAVAQEAVSLQIFEATADAPVEQSPVPKRKIHKRKRRLVMETDDEINVEKQPAIENLDEQVGGPADDSIDKGTVVGNVASIDDPESSEKEPVDEPVAGQPEVVPVAEATNDDPDAIIEHVLDQLDSLATTDGGDQPAATEMETGRTVGTDAAGNFVEEPDEEMAPVVEDLSADEAMSLEDILMTIPVEVPLPSTGLEFTKITLGKEIKIPGVTARTWFLASLPQIPVDNKGKEILVKKDPVKGLRDTLRQQDEYFRRLIQSAQLDGKNHSDLHLLHLNEFKKSLLAHNVTIIADFMDVKKAVRDLNAKVDAVSTRLDDVKQDIEATKEAISHQLLDFQAQAQANHNIFTDQLSELVNYINRGGNDKKGEGGSSRGPQPPPDD</sequence>
<gene>
    <name evidence="3" type="ORF">F511_23500</name>
</gene>
<evidence type="ECO:0000256" key="1">
    <source>
        <dbReference type="SAM" id="Coils"/>
    </source>
</evidence>
<organism evidence="3 4">
    <name type="scientific">Dorcoceras hygrometricum</name>
    <dbReference type="NCBI Taxonomy" id="472368"/>
    <lineage>
        <taxon>Eukaryota</taxon>
        <taxon>Viridiplantae</taxon>
        <taxon>Streptophyta</taxon>
        <taxon>Embryophyta</taxon>
        <taxon>Tracheophyta</taxon>
        <taxon>Spermatophyta</taxon>
        <taxon>Magnoliopsida</taxon>
        <taxon>eudicotyledons</taxon>
        <taxon>Gunneridae</taxon>
        <taxon>Pentapetalae</taxon>
        <taxon>asterids</taxon>
        <taxon>lamiids</taxon>
        <taxon>Lamiales</taxon>
        <taxon>Gesneriaceae</taxon>
        <taxon>Didymocarpoideae</taxon>
        <taxon>Trichosporeae</taxon>
        <taxon>Loxocarpinae</taxon>
        <taxon>Dorcoceras</taxon>
    </lineage>
</organism>
<keyword evidence="4" id="KW-1185">Reference proteome</keyword>
<keyword evidence="1" id="KW-0175">Coiled coil</keyword>
<protein>
    <recommendedName>
        <fullName evidence="5">Dystroglycan-like</fullName>
    </recommendedName>
</protein>